<evidence type="ECO:0000256" key="1">
    <source>
        <dbReference type="ARBA" id="ARBA00005450"/>
    </source>
</evidence>
<comment type="domain">
    <text evidence="9">Composed of three domains: the N-terminal N domain, which is responsible for interactions with the ribosome, the central G domain, which binds GTP, and the C-terminal M domain, which binds the RNA and the signal sequence of the RNC.</text>
</comment>
<dbReference type="HOGENOM" id="CLU_009301_6_0_9"/>
<comment type="subunit">
    <text evidence="9">Part of the signal recognition particle protein translocation system, which is composed of SRP and FtsY.</text>
</comment>
<evidence type="ECO:0000256" key="2">
    <source>
        <dbReference type="ARBA" id="ARBA00022741"/>
    </source>
</evidence>
<feature type="binding site" evidence="9">
    <location>
        <begin position="108"/>
        <end position="115"/>
    </location>
    <ligand>
        <name>GTP</name>
        <dbReference type="ChEBI" id="CHEBI:37565"/>
    </ligand>
</feature>
<organism evidence="12 13">
    <name type="scientific">Alloiococcus otitis ATCC 51267</name>
    <dbReference type="NCBI Taxonomy" id="883081"/>
    <lineage>
        <taxon>Bacteria</taxon>
        <taxon>Bacillati</taxon>
        <taxon>Bacillota</taxon>
        <taxon>Bacilli</taxon>
        <taxon>Lactobacillales</taxon>
        <taxon>Carnobacteriaceae</taxon>
        <taxon>Alloiococcus</taxon>
    </lineage>
</organism>
<dbReference type="AlphaFoldDB" id="K9EQ28"/>
<evidence type="ECO:0000256" key="4">
    <source>
        <dbReference type="ARBA" id="ARBA00022884"/>
    </source>
</evidence>
<dbReference type="RefSeq" id="WP_003778997.1">
    <property type="nucleotide sequence ID" value="NZ_JH992961.1"/>
</dbReference>
<evidence type="ECO:0000256" key="8">
    <source>
        <dbReference type="ARBA" id="ARBA00048027"/>
    </source>
</evidence>
<dbReference type="Proteomes" id="UP000009875">
    <property type="component" value="Unassembled WGS sequence"/>
</dbReference>
<sequence length="499" mass="55277">MAFEGLSGRLQDAFSGLRKKGKITESDVKDAMREVRLALLEADVNYKVVREFVKTVREKAIGEEVLDNVDGGQMVVKIVNDELTDLMGGDRQDIITNDQGITVYMMTGLQGAGKTTTAGKLANYLRKHKNMKPMMVAGDVYRPAAIDQLETIGKELNIPVFSMGDQVSPVEIAEQGIQAAKDQNRNVVIIDTAGRLHVDQALMDELANIKSAVDPEEIFLVVDAMTGQDAVNVADAFNDQLDISSVILTKLDGDTRGGAALSISKITNKPIKFTGTGEKLDALDPFYPDRMANRILGMGDILTLVEKAQQDMDEKRARELADKMADQTYDFNDFIEQMDQMRNMGPMEDIIKMIPGMNQLPGLDDFQVDDKDLDRMKAIVQSMTMEERRNPDMLSQNRRRRIAAGSGRPLADVHKLIKQFKQSRELMGKMSKGKMPKGLDKLMGGSGGKKGGMLKRMASKIPGMGGGQMPDMSQLEEMAGQQGSQKPKRKKKKKVRRKR</sequence>
<evidence type="ECO:0000256" key="9">
    <source>
        <dbReference type="HAMAP-Rule" id="MF_00306"/>
    </source>
</evidence>
<evidence type="ECO:0000256" key="3">
    <source>
        <dbReference type="ARBA" id="ARBA00022801"/>
    </source>
</evidence>
<dbReference type="eggNOG" id="COG0541">
    <property type="taxonomic scope" value="Bacteria"/>
</dbReference>
<feature type="binding site" evidence="9">
    <location>
        <begin position="249"/>
        <end position="252"/>
    </location>
    <ligand>
        <name>GTP</name>
        <dbReference type="ChEBI" id="CHEBI:37565"/>
    </ligand>
</feature>
<comment type="similarity">
    <text evidence="1 9">Belongs to the GTP-binding SRP family. SRP54 subfamily.</text>
</comment>
<dbReference type="Gene3D" id="1.10.260.30">
    <property type="entry name" value="Signal recognition particle, SRP54 subunit, M-domain"/>
    <property type="match status" value="1"/>
</dbReference>
<evidence type="ECO:0000259" key="11">
    <source>
        <dbReference type="PROSITE" id="PS00300"/>
    </source>
</evidence>
<comment type="catalytic activity">
    <reaction evidence="8 9">
        <text>GTP + H2O = GDP + phosphate + H(+)</text>
        <dbReference type="Rhea" id="RHEA:19669"/>
        <dbReference type="ChEBI" id="CHEBI:15377"/>
        <dbReference type="ChEBI" id="CHEBI:15378"/>
        <dbReference type="ChEBI" id="CHEBI:37565"/>
        <dbReference type="ChEBI" id="CHEBI:43474"/>
        <dbReference type="ChEBI" id="CHEBI:58189"/>
        <dbReference type="EC" id="3.6.5.4"/>
    </reaction>
</comment>
<dbReference type="InterPro" id="IPR004780">
    <property type="entry name" value="SRP"/>
</dbReference>
<comment type="caution">
    <text evidence="12">The sequence shown here is derived from an EMBL/GenBank/DDBJ whole genome shotgun (WGS) entry which is preliminary data.</text>
</comment>
<keyword evidence="9" id="KW-0963">Cytoplasm</keyword>
<dbReference type="CDD" id="cd18539">
    <property type="entry name" value="SRP_G"/>
    <property type="match status" value="1"/>
</dbReference>
<dbReference type="STRING" id="883081.HMPREF9698_01323"/>
<dbReference type="GO" id="GO:0003924">
    <property type="term" value="F:GTPase activity"/>
    <property type="evidence" value="ECO:0007669"/>
    <property type="project" value="UniProtKB-UniRule"/>
</dbReference>
<dbReference type="SUPFAM" id="SSF47446">
    <property type="entry name" value="Signal peptide-binding domain"/>
    <property type="match status" value="1"/>
</dbReference>
<dbReference type="PROSITE" id="PS00300">
    <property type="entry name" value="SRP54"/>
    <property type="match status" value="1"/>
</dbReference>
<dbReference type="PANTHER" id="PTHR11564:SF5">
    <property type="entry name" value="SIGNAL RECOGNITION PARTICLE SUBUNIT SRP54"/>
    <property type="match status" value="1"/>
</dbReference>
<dbReference type="InterPro" id="IPR027417">
    <property type="entry name" value="P-loop_NTPase"/>
</dbReference>
<dbReference type="OrthoDB" id="9804720at2"/>
<dbReference type="InterPro" id="IPR000897">
    <property type="entry name" value="SRP54_GTPase_dom"/>
</dbReference>
<dbReference type="InterPro" id="IPR013822">
    <property type="entry name" value="Signal_recog_particl_SRP54_hlx"/>
</dbReference>
<evidence type="ECO:0000313" key="12">
    <source>
        <dbReference type="EMBL" id="EKU93017.1"/>
    </source>
</evidence>
<dbReference type="NCBIfam" id="TIGR00959">
    <property type="entry name" value="ffh"/>
    <property type="match status" value="1"/>
</dbReference>
<name>K9EQ28_9LACT</name>
<comment type="function">
    <text evidence="9">Involved in targeting and insertion of nascent membrane proteins into the cytoplasmic membrane. Binds to the hydrophobic signal sequence of the ribosome-nascent chain (RNC) as it emerges from the ribosomes. The SRP-RNC complex is then targeted to the cytoplasmic membrane where it interacts with the SRP receptor FtsY.</text>
</comment>
<dbReference type="GO" id="GO:0005525">
    <property type="term" value="F:GTP binding"/>
    <property type="evidence" value="ECO:0007669"/>
    <property type="project" value="UniProtKB-UniRule"/>
</dbReference>
<evidence type="ECO:0000256" key="7">
    <source>
        <dbReference type="ARBA" id="ARBA00023274"/>
    </source>
</evidence>
<dbReference type="InterPro" id="IPR003593">
    <property type="entry name" value="AAA+_ATPase"/>
</dbReference>
<dbReference type="EMBL" id="AGXA01000029">
    <property type="protein sequence ID" value="EKU93017.1"/>
    <property type="molecule type" value="Genomic_DNA"/>
</dbReference>
<comment type="subcellular location">
    <subcellularLocation>
        <location evidence="9">Cytoplasm</location>
    </subcellularLocation>
    <text evidence="9">The SRP-RNC complex is targeted to the cytoplasmic membrane.</text>
</comment>
<dbReference type="SMART" id="SM00382">
    <property type="entry name" value="AAA"/>
    <property type="match status" value="1"/>
</dbReference>
<dbReference type="FunFam" id="3.40.50.300:FF:000022">
    <property type="entry name" value="Signal recognition particle 54 kDa subunit"/>
    <property type="match status" value="1"/>
</dbReference>
<evidence type="ECO:0000256" key="6">
    <source>
        <dbReference type="ARBA" id="ARBA00023135"/>
    </source>
</evidence>
<dbReference type="SMART" id="SM00962">
    <property type="entry name" value="SRP54"/>
    <property type="match status" value="1"/>
</dbReference>
<dbReference type="Gene3D" id="1.20.120.140">
    <property type="entry name" value="Signal recognition particle SRP54, nucleotide-binding domain"/>
    <property type="match status" value="1"/>
</dbReference>
<gene>
    <name evidence="9" type="primary">ffh</name>
    <name evidence="12" type="ORF">HMPREF9698_01323</name>
</gene>
<feature type="compositionally biased region" description="Basic residues" evidence="10">
    <location>
        <begin position="486"/>
        <end position="499"/>
    </location>
</feature>
<feature type="domain" description="SRP54-type proteins GTP-binding" evidence="11">
    <location>
        <begin position="270"/>
        <end position="283"/>
    </location>
</feature>
<keyword evidence="3 9" id="KW-0378">Hydrolase</keyword>
<dbReference type="EC" id="3.6.5.4" evidence="9"/>
<accession>K9EQ28</accession>
<dbReference type="Pfam" id="PF02881">
    <property type="entry name" value="SRP54_N"/>
    <property type="match status" value="1"/>
</dbReference>
<keyword evidence="7 9" id="KW-0687">Ribonucleoprotein</keyword>
<dbReference type="GO" id="GO:0006614">
    <property type="term" value="P:SRP-dependent cotranslational protein targeting to membrane"/>
    <property type="evidence" value="ECO:0007669"/>
    <property type="project" value="InterPro"/>
</dbReference>
<evidence type="ECO:0000313" key="13">
    <source>
        <dbReference type="Proteomes" id="UP000009875"/>
    </source>
</evidence>
<dbReference type="SUPFAM" id="SSF52540">
    <property type="entry name" value="P-loop containing nucleoside triphosphate hydrolases"/>
    <property type="match status" value="1"/>
</dbReference>
<keyword evidence="4 9" id="KW-0694">RNA-binding</keyword>
<dbReference type="InterPro" id="IPR036891">
    <property type="entry name" value="Signal_recog_part_SRP54_M_sf"/>
</dbReference>
<evidence type="ECO:0000256" key="10">
    <source>
        <dbReference type="SAM" id="MobiDB-lite"/>
    </source>
</evidence>
<evidence type="ECO:0000256" key="5">
    <source>
        <dbReference type="ARBA" id="ARBA00023134"/>
    </source>
</evidence>
<dbReference type="InterPro" id="IPR004125">
    <property type="entry name" value="Signal_recog_particle_SRP54_M"/>
</dbReference>
<dbReference type="Pfam" id="PF00448">
    <property type="entry name" value="SRP54"/>
    <property type="match status" value="1"/>
</dbReference>
<feature type="region of interest" description="Disordered" evidence="10">
    <location>
        <begin position="431"/>
        <end position="499"/>
    </location>
</feature>
<dbReference type="GO" id="GO:0008312">
    <property type="term" value="F:7S RNA binding"/>
    <property type="evidence" value="ECO:0007669"/>
    <property type="project" value="InterPro"/>
</dbReference>
<keyword evidence="6 9" id="KW-0733">Signal recognition particle</keyword>
<keyword evidence="2 9" id="KW-0547">Nucleotide-binding</keyword>
<dbReference type="GO" id="GO:0048500">
    <property type="term" value="C:signal recognition particle"/>
    <property type="evidence" value="ECO:0007669"/>
    <property type="project" value="UniProtKB-UniRule"/>
</dbReference>
<dbReference type="Pfam" id="PF02978">
    <property type="entry name" value="SRP_SPB"/>
    <property type="match status" value="1"/>
</dbReference>
<dbReference type="PATRIC" id="fig|883081.3.peg.1500"/>
<feature type="binding site" evidence="9">
    <location>
        <begin position="191"/>
        <end position="195"/>
    </location>
    <ligand>
        <name>GTP</name>
        <dbReference type="ChEBI" id="CHEBI:37565"/>
    </ligand>
</feature>
<dbReference type="HAMAP" id="MF_00306">
    <property type="entry name" value="SRP54"/>
    <property type="match status" value="1"/>
</dbReference>
<keyword evidence="5 9" id="KW-0342">GTP-binding</keyword>
<dbReference type="SMART" id="SM00963">
    <property type="entry name" value="SRP54_N"/>
    <property type="match status" value="1"/>
</dbReference>
<reference evidence="12 13" key="1">
    <citation type="submission" date="2012-09" db="EMBL/GenBank/DDBJ databases">
        <title>The Genome Sequence of Alloiococcus otitis ATCC 51267.</title>
        <authorList>
            <consortium name="The Broad Institute Genome Sequencing Platform"/>
            <person name="Earl A."/>
            <person name="Ward D."/>
            <person name="Feldgarden M."/>
            <person name="Gevers D."/>
            <person name="Huys G."/>
            <person name="Walker B."/>
            <person name="Young S.K."/>
            <person name="Zeng Q."/>
            <person name="Gargeya S."/>
            <person name="Fitzgerald M."/>
            <person name="Haas B."/>
            <person name="Abouelleil A."/>
            <person name="Alvarado L."/>
            <person name="Arachchi H.M."/>
            <person name="Berlin A.M."/>
            <person name="Chapman S.B."/>
            <person name="Goldberg J."/>
            <person name="Griggs A."/>
            <person name="Gujja S."/>
            <person name="Hansen M."/>
            <person name="Howarth C."/>
            <person name="Imamovic A."/>
            <person name="Larimer J."/>
            <person name="McCowen C."/>
            <person name="Montmayeur A."/>
            <person name="Murphy C."/>
            <person name="Neiman D."/>
            <person name="Pearson M."/>
            <person name="Priest M."/>
            <person name="Roberts A."/>
            <person name="Saif S."/>
            <person name="Shea T."/>
            <person name="Sisk P."/>
            <person name="Sykes S."/>
            <person name="Wortman J."/>
            <person name="Nusbaum C."/>
            <person name="Birren B."/>
        </authorList>
    </citation>
    <scope>NUCLEOTIDE SEQUENCE [LARGE SCALE GENOMIC DNA]</scope>
    <source>
        <strain evidence="12 13">ATCC 51267</strain>
    </source>
</reference>
<proteinExistence type="inferred from homology"/>
<dbReference type="InterPro" id="IPR022941">
    <property type="entry name" value="SRP54"/>
</dbReference>
<protein>
    <recommendedName>
        <fullName evidence="9">Signal recognition particle protein</fullName>
        <ecNumber evidence="9">3.6.5.4</ecNumber>
    </recommendedName>
    <alternativeName>
        <fullName evidence="9">Fifty-four homolog</fullName>
    </alternativeName>
</protein>
<dbReference type="InterPro" id="IPR042101">
    <property type="entry name" value="SRP54_N_sf"/>
</dbReference>
<dbReference type="Gene3D" id="3.40.50.300">
    <property type="entry name" value="P-loop containing nucleotide triphosphate hydrolases"/>
    <property type="match status" value="1"/>
</dbReference>
<keyword evidence="13" id="KW-1185">Reference proteome</keyword>
<dbReference type="PANTHER" id="PTHR11564">
    <property type="entry name" value="SIGNAL RECOGNITION PARTICLE 54K PROTEIN SRP54"/>
    <property type="match status" value="1"/>
</dbReference>